<evidence type="ECO:0000259" key="1">
    <source>
        <dbReference type="PROSITE" id="PS50995"/>
    </source>
</evidence>
<reference evidence="3" key="1">
    <citation type="journal article" date="2019" name="Int. J. Syst. Evol. Microbiol.">
        <title>The Global Catalogue of Microorganisms (GCM) 10K type strain sequencing project: providing services to taxonomists for standard genome sequencing and annotation.</title>
        <authorList>
            <consortium name="The Broad Institute Genomics Platform"/>
            <consortium name="The Broad Institute Genome Sequencing Center for Infectious Disease"/>
            <person name="Wu L."/>
            <person name="Ma J."/>
        </authorList>
    </citation>
    <scope>NUCLEOTIDE SEQUENCE [LARGE SCALE GENOMIC DNA]</scope>
    <source>
        <strain evidence="3">CGMCC 4.7241</strain>
    </source>
</reference>
<dbReference type="InterPro" id="IPR000835">
    <property type="entry name" value="HTH_MarR-typ"/>
</dbReference>
<dbReference type="EMBL" id="JBHRZH010000015">
    <property type="protein sequence ID" value="MFC3762613.1"/>
    <property type="molecule type" value="Genomic_DNA"/>
</dbReference>
<evidence type="ECO:0000313" key="3">
    <source>
        <dbReference type="Proteomes" id="UP001595699"/>
    </source>
</evidence>
<keyword evidence="3" id="KW-1185">Reference proteome</keyword>
<organism evidence="2 3">
    <name type="scientific">Tenggerimyces flavus</name>
    <dbReference type="NCBI Taxonomy" id="1708749"/>
    <lineage>
        <taxon>Bacteria</taxon>
        <taxon>Bacillati</taxon>
        <taxon>Actinomycetota</taxon>
        <taxon>Actinomycetes</taxon>
        <taxon>Propionibacteriales</taxon>
        <taxon>Nocardioidaceae</taxon>
        <taxon>Tenggerimyces</taxon>
    </lineage>
</organism>
<dbReference type="InterPro" id="IPR036390">
    <property type="entry name" value="WH_DNA-bd_sf"/>
</dbReference>
<feature type="domain" description="HTH marR-type" evidence="1">
    <location>
        <begin position="4"/>
        <end position="140"/>
    </location>
</feature>
<dbReference type="InterPro" id="IPR036388">
    <property type="entry name" value="WH-like_DNA-bd_sf"/>
</dbReference>
<dbReference type="SMART" id="SM00347">
    <property type="entry name" value="HTH_MARR"/>
    <property type="match status" value="1"/>
</dbReference>
<dbReference type="PANTHER" id="PTHR33164">
    <property type="entry name" value="TRANSCRIPTIONAL REGULATOR, MARR FAMILY"/>
    <property type="match status" value="1"/>
</dbReference>
<dbReference type="PANTHER" id="PTHR33164:SF57">
    <property type="entry name" value="MARR-FAMILY TRANSCRIPTIONAL REGULATOR"/>
    <property type="match status" value="1"/>
</dbReference>
<dbReference type="Pfam" id="PF01047">
    <property type="entry name" value="MarR"/>
    <property type="match status" value="1"/>
</dbReference>
<dbReference type="Proteomes" id="UP001595699">
    <property type="component" value="Unassembled WGS sequence"/>
</dbReference>
<dbReference type="SUPFAM" id="SSF46785">
    <property type="entry name" value="Winged helix' DNA-binding domain"/>
    <property type="match status" value="1"/>
</dbReference>
<dbReference type="Gene3D" id="1.10.10.10">
    <property type="entry name" value="Winged helix-like DNA-binding domain superfamily/Winged helix DNA-binding domain"/>
    <property type="match status" value="1"/>
</dbReference>
<proteinExistence type="predicted"/>
<sequence>MSTDDAIRAMLLLLPRMMGRLKRVSQPQALDDFALAPRHRSLLSYLVFDGPLGVNELAQRLEVAPATVSLMVSDLSRQGVLERQEDPNDRRRAIVSIAPAHREAIEEWLAGFAHAWRVAFDPLTAEQRQLFVDTLQTYAREIGD</sequence>
<gene>
    <name evidence="2" type="ORF">ACFOUW_17350</name>
</gene>
<comment type="caution">
    <text evidence="2">The sequence shown here is derived from an EMBL/GenBank/DDBJ whole genome shotgun (WGS) entry which is preliminary data.</text>
</comment>
<evidence type="ECO:0000313" key="2">
    <source>
        <dbReference type="EMBL" id="MFC3762613.1"/>
    </source>
</evidence>
<protein>
    <submittedName>
        <fullName evidence="2">MarR family winged helix-turn-helix transcriptional regulator</fullName>
    </submittedName>
</protein>
<dbReference type="RefSeq" id="WP_307782448.1">
    <property type="nucleotide sequence ID" value="NZ_JAFBCM010000001.1"/>
</dbReference>
<name>A0ABV7YBU7_9ACTN</name>
<dbReference type="InterPro" id="IPR039422">
    <property type="entry name" value="MarR/SlyA-like"/>
</dbReference>
<dbReference type="PROSITE" id="PS50995">
    <property type="entry name" value="HTH_MARR_2"/>
    <property type="match status" value="1"/>
</dbReference>
<accession>A0ABV7YBU7</accession>